<organism evidence="1 2">
    <name type="scientific">Protopolystoma xenopodis</name>
    <dbReference type="NCBI Taxonomy" id="117903"/>
    <lineage>
        <taxon>Eukaryota</taxon>
        <taxon>Metazoa</taxon>
        <taxon>Spiralia</taxon>
        <taxon>Lophotrochozoa</taxon>
        <taxon>Platyhelminthes</taxon>
        <taxon>Monogenea</taxon>
        <taxon>Polyopisthocotylea</taxon>
        <taxon>Polystomatidea</taxon>
        <taxon>Polystomatidae</taxon>
        <taxon>Protopolystoma</taxon>
    </lineage>
</organism>
<dbReference type="AlphaFoldDB" id="A0A3S5ABL3"/>
<protein>
    <submittedName>
        <fullName evidence="1">Uncharacterized protein</fullName>
    </submittedName>
</protein>
<dbReference type="Proteomes" id="UP000784294">
    <property type="component" value="Unassembled WGS sequence"/>
</dbReference>
<gene>
    <name evidence="1" type="ORF">PXEA_LOCUS26124</name>
</gene>
<reference evidence="1" key="1">
    <citation type="submission" date="2018-11" db="EMBL/GenBank/DDBJ databases">
        <authorList>
            <consortium name="Pathogen Informatics"/>
        </authorList>
    </citation>
    <scope>NUCLEOTIDE SEQUENCE</scope>
</reference>
<keyword evidence="2" id="KW-1185">Reference proteome</keyword>
<sequence>MTPLYHDLRQLLDESRPLVSCFVGAGPHSLRPRPETRFPPRLVPVLTEETTDWPTASVHEPQTGCGRDLDSGLGHFTLLHLPEPGLFPLMSGKSSDCAAASGIGPLALLSQIVLGTGALLPQLAGELVWVREHLAKSLIVTIIAASRNVNAFS</sequence>
<evidence type="ECO:0000313" key="1">
    <source>
        <dbReference type="EMBL" id="VEL32684.1"/>
    </source>
</evidence>
<comment type="caution">
    <text evidence="1">The sequence shown here is derived from an EMBL/GenBank/DDBJ whole genome shotgun (WGS) entry which is preliminary data.</text>
</comment>
<proteinExistence type="predicted"/>
<accession>A0A3S5ABL3</accession>
<dbReference type="EMBL" id="CAAALY010244513">
    <property type="protein sequence ID" value="VEL32684.1"/>
    <property type="molecule type" value="Genomic_DNA"/>
</dbReference>
<name>A0A3S5ABL3_9PLAT</name>
<evidence type="ECO:0000313" key="2">
    <source>
        <dbReference type="Proteomes" id="UP000784294"/>
    </source>
</evidence>